<dbReference type="EMBL" id="LAZR01023471">
    <property type="protein sequence ID" value="KKL78393.1"/>
    <property type="molecule type" value="Genomic_DNA"/>
</dbReference>
<gene>
    <name evidence="2" type="ORF">LCGC14_2025250</name>
</gene>
<protein>
    <recommendedName>
        <fullName evidence="3">Glycosyltransferase RgtA/B/C/D-like domain-containing protein</fullName>
    </recommendedName>
</protein>
<keyword evidence="1" id="KW-1133">Transmembrane helix</keyword>
<sequence length="165" mass="18832">MFGSGKKIFDFYFPILTIIFIIIGIINPKFMILGIPFYTLAILKIWQSAKPEKKKAILLLAITLNIAWAGSLFFHTTAPLYQELVASEEIVDYSEQTGKPIKNDWGYGHLIKYYGGETPYHSTFPNIDLNGHAEAVILSRREMDCKKIKQYDQPLLAPPLILYEC</sequence>
<keyword evidence="1" id="KW-0812">Transmembrane</keyword>
<accession>A0A0F9EW97</accession>
<proteinExistence type="predicted"/>
<feature type="transmembrane region" description="Helical" evidence="1">
    <location>
        <begin position="56"/>
        <end position="74"/>
    </location>
</feature>
<feature type="transmembrane region" description="Helical" evidence="1">
    <location>
        <begin position="12"/>
        <end position="35"/>
    </location>
</feature>
<comment type="caution">
    <text evidence="2">The sequence shown here is derived from an EMBL/GenBank/DDBJ whole genome shotgun (WGS) entry which is preliminary data.</text>
</comment>
<evidence type="ECO:0000313" key="2">
    <source>
        <dbReference type="EMBL" id="KKL78393.1"/>
    </source>
</evidence>
<keyword evidence="1" id="KW-0472">Membrane</keyword>
<name>A0A0F9EW97_9ZZZZ</name>
<organism evidence="2">
    <name type="scientific">marine sediment metagenome</name>
    <dbReference type="NCBI Taxonomy" id="412755"/>
    <lineage>
        <taxon>unclassified sequences</taxon>
        <taxon>metagenomes</taxon>
        <taxon>ecological metagenomes</taxon>
    </lineage>
</organism>
<evidence type="ECO:0008006" key="3">
    <source>
        <dbReference type="Google" id="ProtNLM"/>
    </source>
</evidence>
<evidence type="ECO:0000256" key="1">
    <source>
        <dbReference type="SAM" id="Phobius"/>
    </source>
</evidence>
<dbReference type="AlphaFoldDB" id="A0A0F9EW97"/>
<reference evidence="2" key="1">
    <citation type="journal article" date="2015" name="Nature">
        <title>Complex archaea that bridge the gap between prokaryotes and eukaryotes.</title>
        <authorList>
            <person name="Spang A."/>
            <person name="Saw J.H."/>
            <person name="Jorgensen S.L."/>
            <person name="Zaremba-Niedzwiedzka K."/>
            <person name="Martijn J."/>
            <person name="Lind A.E."/>
            <person name="van Eijk R."/>
            <person name="Schleper C."/>
            <person name="Guy L."/>
            <person name="Ettema T.J."/>
        </authorList>
    </citation>
    <scope>NUCLEOTIDE SEQUENCE</scope>
</reference>